<accession>A0ABN5VKR4</accession>
<proteinExistence type="predicted"/>
<dbReference type="Proteomes" id="UP001321542">
    <property type="component" value="Chromosome"/>
</dbReference>
<reference evidence="1 2" key="2">
    <citation type="journal article" date="2023" name="ChemBioChem">
        <title>Acyltransferase Domain Exchange between Two Independent Type I Polyketide Synthases in the Same Producer Strain of Macrolide Antibiotics.</title>
        <authorList>
            <person name="Kudo F."/>
            <person name="Kishikawa K."/>
            <person name="Tsuboi K."/>
            <person name="Kido T."/>
            <person name="Usui T."/>
            <person name="Hashimoto J."/>
            <person name="Shin-Ya K."/>
            <person name="Miyanaga A."/>
            <person name="Eguchi T."/>
        </authorList>
    </citation>
    <scope>NUCLEOTIDE SEQUENCE [LARGE SCALE GENOMIC DNA]</scope>
    <source>
        <strain evidence="1 2">A-8890</strain>
    </source>
</reference>
<reference evidence="1 2" key="1">
    <citation type="journal article" date="2010" name="ChemBioChem">
        <title>Cloning and characterization of the biosynthetic gene cluster of 16-membered macrolide antibiotic FD-891: involvement of a dual functional cytochrome P450 monooxygenase catalyzing epoxidation and hydroxylation.</title>
        <authorList>
            <person name="Kudo F."/>
            <person name="Motegi A."/>
            <person name="Mizoue K."/>
            <person name="Eguchi T."/>
        </authorList>
    </citation>
    <scope>NUCLEOTIDE SEQUENCE [LARGE SCALE GENOMIC DNA]</scope>
    <source>
        <strain evidence="1 2">A-8890</strain>
    </source>
</reference>
<gene>
    <name evidence="1" type="ORF">SGFS_049870</name>
</gene>
<protein>
    <submittedName>
        <fullName evidence="1">Uncharacterized protein</fullName>
    </submittedName>
</protein>
<evidence type="ECO:0000313" key="1">
    <source>
        <dbReference type="EMBL" id="BBC33693.1"/>
    </source>
</evidence>
<organism evidence="1 2">
    <name type="scientific">Streptomyces graminofaciens</name>
    <dbReference type="NCBI Taxonomy" id="68212"/>
    <lineage>
        <taxon>Bacteria</taxon>
        <taxon>Bacillati</taxon>
        <taxon>Actinomycetota</taxon>
        <taxon>Actinomycetes</taxon>
        <taxon>Kitasatosporales</taxon>
        <taxon>Streptomycetaceae</taxon>
        <taxon>Streptomyces</taxon>
    </lineage>
</organism>
<dbReference type="EMBL" id="AP018448">
    <property type="protein sequence ID" value="BBC33693.1"/>
    <property type="molecule type" value="Genomic_DNA"/>
</dbReference>
<keyword evidence="2" id="KW-1185">Reference proteome</keyword>
<evidence type="ECO:0000313" key="2">
    <source>
        <dbReference type="Proteomes" id="UP001321542"/>
    </source>
</evidence>
<sequence>MAPDTWRTTGRARDGWETRRNEIERLDVFFRKGGESLSPELPLHPQPAVRVYADLNTFRIALVPQSE</sequence>
<name>A0ABN5VKR4_9ACTN</name>